<dbReference type="AlphaFoldDB" id="A0A1H5TR65"/>
<accession>A0A1H5TR65</accession>
<keyword evidence="2" id="KW-1185">Reference proteome</keyword>
<evidence type="ECO:0000313" key="1">
    <source>
        <dbReference type="EMBL" id="SEF64581.1"/>
    </source>
</evidence>
<dbReference type="EMBL" id="FNVQ01000001">
    <property type="protein sequence ID" value="SEF64581.1"/>
    <property type="molecule type" value="Genomic_DNA"/>
</dbReference>
<dbReference type="InterPro" id="IPR046150">
    <property type="entry name" value="DUF6152"/>
</dbReference>
<sequence>MTALHSFRHWIALLTLATGLLYAQLGFSHHGWGWSSSEEFEITGTVTELSLGNPHGELTLEVDGESWIIEVGQPWRNERAGLDADMLAPGTEITVHGHRSSQQSQRLVKAERIVISGKDYNLYPNRPS</sequence>
<gene>
    <name evidence="1" type="ORF">SAMN05444390_101132</name>
</gene>
<dbReference type="RefSeq" id="WP_200826633.1">
    <property type="nucleotide sequence ID" value="NZ_FNVQ01000001.1"/>
</dbReference>
<evidence type="ECO:0000313" key="2">
    <source>
        <dbReference type="Proteomes" id="UP000236745"/>
    </source>
</evidence>
<dbReference type="Pfam" id="PF19649">
    <property type="entry name" value="DUF6152"/>
    <property type="match status" value="1"/>
</dbReference>
<reference evidence="1 2" key="1">
    <citation type="submission" date="2016-10" db="EMBL/GenBank/DDBJ databases">
        <authorList>
            <person name="de Groot N.N."/>
        </authorList>
    </citation>
    <scope>NUCLEOTIDE SEQUENCE [LARGE SCALE GENOMIC DNA]</scope>
    <source>
        <strain evidence="1 2">DSM 22012</strain>
    </source>
</reference>
<dbReference type="Proteomes" id="UP000236745">
    <property type="component" value="Unassembled WGS sequence"/>
</dbReference>
<organism evidence="1 2">
    <name type="scientific">Marinobacterium lutimaris</name>
    <dbReference type="NCBI Taxonomy" id="568106"/>
    <lineage>
        <taxon>Bacteria</taxon>
        <taxon>Pseudomonadati</taxon>
        <taxon>Pseudomonadota</taxon>
        <taxon>Gammaproteobacteria</taxon>
        <taxon>Oceanospirillales</taxon>
        <taxon>Oceanospirillaceae</taxon>
        <taxon>Marinobacterium</taxon>
    </lineage>
</organism>
<proteinExistence type="predicted"/>
<protein>
    <recommendedName>
        <fullName evidence="3">OB-fold nucleic acid binding domain-containing protein</fullName>
    </recommendedName>
</protein>
<evidence type="ECO:0008006" key="3">
    <source>
        <dbReference type="Google" id="ProtNLM"/>
    </source>
</evidence>
<name>A0A1H5TR65_9GAMM</name>